<keyword evidence="2" id="KW-1185">Reference proteome</keyword>
<sequence>MEFSKRKISPEKMEELTKKMLEVANKGIKDSEEDIQDAMITTRYLKHITKVRGLEDVIERNEQLSKTFRGFLNLYGFESMYDMYLYARSCDIMPEDLEKSKASQVVPVNRKVMRNGKELEITIYESIHKSEEPKADTTEKETQRRHARELKGLLKGKDKNLDTKYVAMLKSVSLPHGDKPFQETSQYYLELKGESGELEGLIGYSVEDDYLKMDFYRSNGQLNGVATRGFSELVKLATEIKKGVKAEDHVQARPVYAQFGLEQHGDYWTVSYESLPEFNRKGSKGGE</sequence>
<name>S6BUR6_9CAUD</name>
<evidence type="ECO:0000313" key="1">
    <source>
        <dbReference type="EMBL" id="BAN59540.1"/>
    </source>
</evidence>
<reference evidence="1 2" key="1">
    <citation type="submission" date="2013-02" db="EMBL/GenBank/DDBJ databases">
        <title>phiNIT1 genome sequensing.</title>
        <authorList>
            <person name="Ozaki T."/>
            <person name="Kaneko J."/>
        </authorList>
    </citation>
    <scope>NUCLEOTIDE SEQUENCE [LARGE SCALE GENOMIC DNA]</scope>
    <source>
        <strain evidence="1">PhiNIT1</strain>
    </source>
</reference>
<dbReference type="GeneID" id="16511387"/>
<dbReference type="KEGG" id="vg:16511387"/>
<gene>
    <name evidence="1" type="primary">orf287</name>
</gene>
<organism evidence="1 2">
    <name type="scientific">Bacillus phage phiNIT1</name>
    <dbReference type="NCBI Taxonomy" id="207656"/>
    <lineage>
        <taxon>Viruses</taxon>
        <taxon>Duplodnaviria</taxon>
        <taxon>Heunggongvirae</taxon>
        <taxon>Uroviricota</taxon>
        <taxon>Caudoviricetes</taxon>
        <taxon>Herelleviridae</taxon>
        <taxon>Bastillevirinae</taxon>
        <taxon>Nitunavirus</taxon>
        <taxon>Nitunavirus NIT1</taxon>
    </lineage>
</organism>
<dbReference type="RefSeq" id="YP_008318308.1">
    <property type="nucleotide sequence ID" value="NC_021856.1"/>
</dbReference>
<dbReference type="OrthoDB" id="7253at10239"/>
<accession>S6BUR6</accession>
<evidence type="ECO:0000313" key="2">
    <source>
        <dbReference type="Proteomes" id="UP000014701"/>
    </source>
</evidence>
<dbReference type="EMBL" id="AP013029">
    <property type="protein sequence ID" value="BAN59540.1"/>
    <property type="molecule type" value="Genomic_DNA"/>
</dbReference>
<proteinExistence type="predicted"/>
<dbReference type="Proteomes" id="UP000014701">
    <property type="component" value="Segment"/>
</dbReference>
<protein>
    <submittedName>
        <fullName evidence="1">Uncharacterized protein</fullName>
    </submittedName>
</protein>